<proteinExistence type="inferred from homology"/>
<dbReference type="KEGG" id="pdic:114500554"/>
<evidence type="ECO:0000313" key="6">
    <source>
        <dbReference type="RefSeq" id="XP_028373071.1"/>
    </source>
</evidence>
<dbReference type="GO" id="GO:0003735">
    <property type="term" value="F:structural constituent of ribosome"/>
    <property type="evidence" value="ECO:0007669"/>
    <property type="project" value="InterPro"/>
</dbReference>
<dbReference type="RefSeq" id="XP_028373071.1">
    <property type="nucleotide sequence ID" value="XM_028517270.2"/>
</dbReference>
<dbReference type="OrthoDB" id="623277at2759"/>
<feature type="domain" description="Small ribosomal subunit protein uS15 N-terminal" evidence="4">
    <location>
        <begin position="1"/>
        <end position="55"/>
    </location>
</feature>
<evidence type="ECO:0000256" key="2">
    <source>
        <dbReference type="ARBA" id="ARBA00022980"/>
    </source>
</evidence>
<evidence type="ECO:0000313" key="5">
    <source>
        <dbReference type="Proteomes" id="UP000504628"/>
    </source>
</evidence>
<dbReference type="SMART" id="SM01386">
    <property type="entry name" value="Ribosomal_S13_N"/>
    <property type="match status" value="1"/>
</dbReference>
<dbReference type="Gene3D" id="1.10.287.10">
    <property type="entry name" value="S15/NS1, RNA-binding"/>
    <property type="match status" value="1"/>
</dbReference>
<dbReference type="GO" id="GO:0070181">
    <property type="term" value="F:small ribosomal subunit rRNA binding"/>
    <property type="evidence" value="ECO:0007669"/>
    <property type="project" value="TreeGrafter"/>
</dbReference>
<organism evidence="5 6">
    <name type="scientific">Phyllostomus discolor</name>
    <name type="common">pale spear-nosed bat</name>
    <dbReference type="NCBI Taxonomy" id="89673"/>
    <lineage>
        <taxon>Eukaryota</taxon>
        <taxon>Metazoa</taxon>
        <taxon>Chordata</taxon>
        <taxon>Craniata</taxon>
        <taxon>Vertebrata</taxon>
        <taxon>Euteleostomi</taxon>
        <taxon>Mammalia</taxon>
        <taxon>Eutheria</taxon>
        <taxon>Laurasiatheria</taxon>
        <taxon>Chiroptera</taxon>
        <taxon>Yangochiroptera</taxon>
        <taxon>Phyllostomidae</taxon>
        <taxon>Phyllostominae</taxon>
        <taxon>Phyllostomus</taxon>
    </lineage>
</organism>
<dbReference type="GO" id="GO:0005730">
    <property type="term" value="C:nucleolus"/>
    <property type="evidence" value="ECO:0007669"/>
    <property type="project" value="TreeGrafter"/>
</dbReference>
<protein>
    <submittedName>
        <fullName evidence="6">40S ribosomal protein S13-like</fullName>
    </submittedName>
</protein>
<keyword evidence="3" id="KW-0687">Ribonucleoprotein</keyword>
<dbReference type="GO" id="GO:0006412">
    <property type="term" value="P:translation"/>
    <property type="evidence" value="ECO:0007669"/>
    <property type="project" value="InterPro"/>
</dbReference>
<evidence type="ECO:0000259" key="4">
    <source>
        <dbReference type="SMART" id="SM01386"/>
    </source>
</evidence>
<evidence type="ECO:0000256" key="3">
    <source>
        <dbReference type="ARBA" id="ARBA00023274"/>
    </source>
</evidence>
<dbReference type="InterPro" id="IPR023029">
    <property type="entry name" value="Ribosomal_uS15_arc_euk"/>
</dbReference>
<keyword evidence="2" id="KW-0689">Ribosomal protein</keyword>
<comment type="similarity">
    <text evidence="1">Belongs to the universal ribosomal protein uS15 family.</text>
</comment>
<gene>
    <name evidence="6" type="primary">LOC114500554</name>
</gene>
<dbReference type="InParanoid" id="A0A6J2M0F6"/>
<name>A0A6J2M0F6_9CHIR</name>
<dbReference type="AlphaFoldDB" id="A0A6J2M0F6"/>
<dbReference type="InterPro" id="IPR012606">
    <property type="entry name" value="Ribosomal_uS15_N"/>
</dbReference>
<dbReference type="GO" id="GO:0022627">
    <property type="term" value="C:cytosolic small ribosomal subunit"/>
    <property type="evidence" value="ECO:0007669"/>
    <property type="project" value="TreeGrafter"/>
</dbReference>
<dbReference type="PANTHER" id="PTHR11885">
    <property type="entry name" value="RIBOSOMAL PROTEIN S15P/S13E"/>
    <property type="match status" value="1"/>
</dbReference>
<dbReference type="Pfam" id="PF08069">
    <property type="entry name" value="Ribosomal_S13_N"/>
    <property type="match status" value="1"/>
</dbReference>
<sequence length="128" mass="14388">MLPGRACPSQLCPNTAAYTWLKLISDNMKAQIYKLANKGLTTTQISVILRDSHIVAQVCFVTSNKILSMLNFKALAPDLPEDPYHLIKKAIAVSKHLERTRKNKDAKFFPILIKSCIYQTNPSSQLEI</sequence>
<dbReference type="Gene3D" id="4.10.860.130">
    <property type="match status" value="1"/>
</dbReference>
<accession>A0A6J2M0F6</accession>
<dbReference type="Proteomes" id="UP000504628">
    <property type="component" value="Chromosome 6"/>
</dbReference>
<keyword evidence="5" id="KW-1185">Reference proteome</keyword>
<evidence type="ECO:0000256" key="1">
    <source>
        <dbReference type="ARBA" id="ARBA00008434"/>
    </source>
</evidence>
<reference evidence="6" key="1">
    <citation type="submission" date="2025-08" db="UniProtKB">
        <authorList>
            <consortium name="RefSeq"/>
        </authorList>
    </citation>
    <scope>IDENTIFICATION</scope>
    <source>
        <tissue evidence="6">Muscle</tissue>
    </source>
</reference>
<dbReference type="GeneID" id="114500554"/>
<dbReference type="PANTHER" id="PTHR11885:SF20">
    <property type="entry name" value="SMALL RIBOSOMAL SUBUNIT PROTEIN US15"/>
    <property type="match status" value="1"/>
</dbReference>